<evidence type="ECO:0000313" key="6">
    <source>
        <dbReference type="EMBL" id="QCE04536.1"/>
    </source>
</evidence>
<keyword evidence="7" id="KW-1185">Reference proteome</keyword>
<protein>
    <submittedName>
        <fullName evidence="6">Glycosyl transferase</fullName>
    </submittedName>
</protein>
<dbReference type="InterPro" id="IPR003406">
    <property type="entry name" value="Glyco_trans_14"/>
</dbReference>
<dbReference type="GO" id="GO:0016020">
    <property type="term" value="C:membrane"/>
    <property type="evidence" value="ECO:0007669"/>
    <property type="project" value="UniProtKB-SubCell"/>
</dbReference>
<sequence>MIEAERILLRHALSDPLNERFVFLLDSYIPLYNFPYTYDYIMSASTSFVDSFAETNEGRYNPKMDPVILVYNWRKGSQVKNRNLGSQMTVV</sequence>
<keyword evidence="5" id="KW-0325">Glycoprotein</keyword>
<dbReference type="PANTHER" id="PTHR31042">
    <property type="entry name" value="CORE-2/I-BRANCHING BETA-1,6-N-ACETYLGLUCOSAMINYLTRANSFERASE FAMILY PROTEIN-RELATED"/>
    <property type="match status" value="1"/>
</dbReference>
<evidence type="ECO:0000256" key="5">
    <source>
        <dbReference type="ARBA" id="ARBA00023180"/>
    </source>
</evidence>
<evidence type="ECO:0000313" key="7">
    <source>
        <dbReference type="Proteomes" id="UP000501690"/>
    </source>
</evidence>
<organism evidence="6 7">
    <name type="scientific">Vigna unguiculata</name>
    <name type="common">Cowpea</name>
    <dbReference type="NCBI Taxonomy" id="3917"/>
    <lineage>
        <taxon>Eukaryota</taxon>
        <taxon>Viridiplantae</taxon>
        <taxon>Streptophyta</taxon>
        <taxon>Embryophyta</taxon>
        <taxon>Tracheophyta</taxon>
        <taxon>Spermatophyta</taxon>
        <taxon>Magnoliopsida</taxon>
        <taxon>eudicotyledons</taxon>
        <taxon>Gunneridae</taxon>
        <taxon>Pentapetalae</taxon>
        <taxon>rosids</taxon>
        <taxon>fabids</taxon>
        <taxon>Fabales</taxon>
        <taxon>Fabaceae</taxon>
        <taxon>Papilionoideae</taxon>
        <taxon>50 kb inversion clade</taxon>
        <taxon>NPAAA clade</taxon>
        <taxon>indigoferoid/millettioid clade</taxon>
        <taxon>Phaseoleae</taxon>
        <taxon>Vigna</taxon>
    </lineage>
</organism>
<dbReference type="AlphaFoldDB" id="A0A4D6MSU1"/>
<dbReference type="PANTHER" id="PTHR31042:SF2">
    <property type="entry name" value="GLYCOSYLTRANSFERASE BC10"/>
    <property type="match status" value="1"/>
</dbReference>
<evidence type="ECO:0000256" key="4">
    <source>
        <dbReference type="ARBA" id="ARBA00023136"/>
    </source>
</evidence>
<dbReference type="GO" id="GO:0016757">
    <property type="term" value="F:glycosyltransferase activity"/>
    <property type="evidence" value="ECO:0007669"/>
    <property type="project" value="UniProtKB-KW"/>
</dbReference>
<evidence type="ECO:0000256" key="2">
    <source>
        <dbReference type="ARBA" id="ARBA00022676"/>
    </source>
</evidence>
<keyword evidence="2" id="KW-0328">Glycosyltransferase</keyword>
<dbReference type="EMBL" id="CP039352">
    <property type="protein sequence ID" value="QCE04536.1"/>
    <property type="molecule type" value="Genomic_DNA"/>
</dbReference>
<accession>A0A4D6MSU1</accession>
<name>A0A4D6MSU1_VIGUN</name>
<reference evidence="6 7" key="1">
    <citation type="submission" date="2019-04" db="EMBL/GenBank/DDBJ databases">
        <title>An improved genome assembly and genetic linkage map for asparagus bean, Vigna unguiculata ssp. sesquipedialis.</title>
        <authorList>
            <person name="Xia Q."/>
            <person name="Zhang R."/>
            <person name="Dong Y."/>
        </authorList>
    </citation>
    <scope>NUCLEOTIDE SEQUENCE [LARGE SCALE GENOMIC DNA]</scope>
    <source>
        <tissue evidence="6">Leaf</tissue>
    </source>
</reference>
<keyword evidence="3 6" id="KW-0808">Transferase</keyword>
<gene>
    <name evidence="6" type="ORF">DEO72_LG8g2572</name>
</gene>
<comment type="subcellular location">
    <subcellularLocation>
        <location evidence="1">Membrane</location>
        <topology evidence="1">Single-pass type II membrane protein</topology>
    </subcellularLocation>
</comment>
<dbReference type="InterPro" id="IPR044174">
    <property type="entry name" value="BC10-like"/>
</dbReference>
<dbReference type="Pfam" id="PF02485">
    <property type="entry name" value="Branch"/>
    <property type="match status" value="1"/>
</dbReference>
<proteinExistence type="predicted"/>
<evidence type="ECO:0000256" key="3">
    <source>
        <dbReference type="ARBA" id="ARBA00022679"/>
    </source>
</evidence>
<keyword evidence="4" id="KW-0472">Membrane</keyword>
<dbReference type="Proteomes" id="UP000501690">
    <property type="component" value="Linkage Group LG8"/>
</dbReference>
<evidence type="ECO:0000256" key="1">
    <source>
        <dbReference type="ARBA" id="ARBA00004606"/>
    </source>
</evidence>